<dbReference type="InterPro" id="IPR012864">
    <property type="entry name" value="PCO/ADO"/>
</dbReference>
<keyword evidence="3" id="KW-0408">Iron</keyword>
<protein>
    <recommendedName>
        <fullName evidence="6">Cysteine dioxygenase</fullName>
    </recommendedName>
</protein>
<dbReference type="Pfam" id="PF07847">
    <property type="entry name" value="PCO_ADO"/>
    <property type="match status" value="1"/>
</dbReference>
<evidence type="ECO:0008006" key="6">
    <source>
        <dbReference type="Google" id="ProtNLM"/>
    </source>
</evidence>
<dbReference type="PANTHER" id="PTHR22966:SF61">
    <property type="entry name" value="2-AMINOETHANETHIOL DIOXYGENASE"/>
    <property type="match status" value="1"/>
</dbReference>
<dbReference type="GO" id="GO:0016702">
    <property type="term" value="F:oxidoreductase activity, acting on single donors with incorporation of molecular oxygen, incorporation of two atoms of oxygen"/>
    <property type="evidence" value="ECO:0007669"/>
    <property type="project" value="InterPro"/>
</dbReference>
<evidence type="ECO:0000313" key="4">
    <source>
        <dbReference type="EMBL" id="EFA86026.1"/>
    </source>
</evidence>
<organism evidence="4 5">
    <name type="scientific">Heterostelium pallidum (strain ATCC 26659 / Pp 5 / PN500)</name>
    <name type="common">Cellular slime mold</name>
    <name type="synonym">Polysphondylium pallidum</name>
    <dbReference type="NCBI Taxonomy" id="670386"/>
    <lineage>
        <taxon>Eukaryota</taxon>
        <taxon>Amoebozoa</taxon>
        <taxon>Evosea</taxon>
        <taxon>Eumycetozoa</taxon>
        <taxon>Dictyostelia</taxon>
        <taxon>Acytosteliales</taxon>
        <taxon>Acytosteliaceae</taxon>
        <taxon>Heterostelium</taxon>
    </lineage>
</organism>
<proteinExistence type="predicted"/>
<dbReference type="GO" id="GO:0046872">
    <property type="term" value="F:metal ion binding"/>
    <property type="evidence" value="ECO:0007669"/>
    <property type="project" value="UniProtKB-KW"/>
</dbReference>
<dbReference type="InParanoid" id="D3AYJ9"/>
<dbReference type="FunCoup" id="D3AYJ9">
    <property type="interactions" value="64"/>
</dbReference>
<evidence type="ECO:0000313" key="5">
    <source>
        <dbReference type="Proteomes" id="UP000001396"/>
    </source>
</evidence>
<dbReference type="STRING" id="670386.D3AYJ9"/>
<keyword evidence="2" id="KW-0560">Oxidoreductase</keyword>
<dbReference type="Proteomes" id="UP000001396">
    <property type="component" value="Unassembled WGS sequence"/>
</dbReference>
<sequence length="257" mass="29434">MISLRLKNLISIAKQLPLPSHSKASLELVSELQQSFDQLTLEDLNIDDQTDLTSNKLLYLNPAYKTPYGYPISYYPLLENKSFTLSIFAMPRGSTIPLHSHPHMQILSKMLYGSITIDSFEQLQENEKDNNNETKTTTVGSINSNINTTTPQSQSISAIYRGRQVMTKENCRSFLSPDSVLHRFRSLESSSAILELLFPPYEYPQRNCTYYREMGAPTSDGKVRFQPFEPDFYCASHKDHPVLDKLNFELKNLYSDQ</sequence>
<dbReference type="GO" id="GO:0005739">
    <property type="term" value="C:mitochondrion"/>
    <property type="evidence" value="ECO:0007669"/>
    <property type="project" value="TreeGrafter"/>
</dbReference>
<dbReference type="EMBL" id="ADBJ01000004">
    <property type="protein sequence ID" value="EFA86026.1"/>
    <property type="molecule type" value="Genomic_DNA"/>
</dbReference>
<dbReference type="CDD" id="cd20289">
    <property type="entry name" value="cupin_ADO"/>
    <property type="match status" value="1"/>
</dbReference>
<accession>D3AYJ9</accession>
<reference evidence="4 5" key="1">
    <citation type="journal article" date="2011" name="Genome Res.">
        <title>Phylogeny-wide analysis of social amoeba genomes highlights ancient origins for complex intercellular communication.</title>
        <authorList>
            <person name="Heidel A.J."/>
            <person name="Lawal H.M."/>
            <person name="Felder M."/>
            <person name="Schilde C."/>
            <person name="Helps N.R."/>
            <person name="Tunggal B."/>
            <person name="Rivero F."/>
            <person name="John U."/>
            <person name="Schleicher M."/>
            <person name="Eichinger L."/>
            <person name="Platzer M."/>
            <person name="Noegel A.A."/>
            <person name="Schaap P."/>
            <person name="Gloeckner G."/>
        </authorList>
    </citation>
    <scope>NUCLEOTIDE SEQUENCE [LARGE SCALE GENOMIC DNA]</scope>
    <source>
        <strain evidence="5">ATCC 26659 / Pp 5 / PN500</strain>
    </source>
</reference>
<dbReference type="GeneID" id="31356789"/>
<gene>
    <name evidence="4" type="ORF">PPL_01259</name>
</gene>
<comment type="caution">
    <text evidence="4">The sequence shown here is derived from an EMBL/GenBank/DDBJ whole genome shotgun (WGS) entry which is preliminary data.</text>
</comment>
<evidence type="ECO:0000256" key="2">
    <source>
        <dbReference type="ARBA" id="ARBA00023002"/>
    </source>
</evidence>
<dbReference type="AlphaFoldDB" id="D3AYJ9"/>
<dbReference type="PANTHER" id="PTHR22966">
    <property type="entry name" value="2-AMINOETHANETHIOL DIOXYGENASE"/>
    <property type="match status" value="1"/>
</dbReference>
<dbReference type="InterPro" id="IPR014710">
    <property type="entry name" value="RmlC-like_jellyroll"/>
</dbReference>
<evidence type="ECO:0000256" key="1">
    <source>
        <dbReference type="ARBA" id="ARBA00022723"/>
    </source>
</evidence>
<dbReference type="SUPFAM" id="SSF51182">
    <property type="entry name" value="RmlC-like cupins"/>
    <property type="match status" value="1"/>
</dbReference>
<evidence type="ECO:0000256" key="3">
    <source>
        <dbReference type="ARBA" id="ARBA00023004"/>
    </source>
</evidence>
<name>D3AYJ9_HETP5</name>
<dbReference type="Gene3D" id="2.60.120.10">
    <property type="entry name" value="Jelly Rolls"/>
    <property type="match status" value="1"/>
</dbReference>
<dbReference type="RefSeq" id="XP_020438132.1">
    <property type="nucleotide sequence ID" value="XM_020572274.1"/>
</dbReference>
<dbReference type="InterPro" id="IPR011051">
    <property type="entry name" value="RmlC_Cupin_sf"/>
</dbReference>
<keyword evidence="5" id="KW-1185">Reference proteome</keyword>
<keyword evidence="1" id="KW-0479">Metal-binding</keyword>